<dbReference type="CTD" id="55740"/>
<evidence type="ECO:0000256" key="15">
    <source>
        <dbReference type="ARBA" id="ARBA00023273"/>
    </source>
</evidence>
<evidence type="ECO:0000256" key="13">
    <source>
        <dbReference type="ARBA" id="ARBA00023203"/>
    </source>
</evidence>
<dbReference type="PANTHER" id="PTHR11202:SF1">
    <property type="entry name" value="PROTEIN ENABLED HOMOLOG"/>
    <property type="match status" value="1"/>
</dbReference>
<keyword evidence="13" id="KW-0009">Actin-binding</keyword>
<dbReference type="GO" id="GO:0070358">
    <property type="term" value="P:actin polymerization-dependent cell motility"/>
    <property type="evidence" value="ECO:0007669"/>
    <property type="project" value="TreeGrafter"/>
</dbReference>
<feature type="compositionally biased region" description="Polar residues" evidence="19">
    <location>
        <begin position="156"/>
        <end position="169"/>
    </location>
</feature>
<dbReference type="GO" id="GO:0030027">
    <property type="term" value="C:lamellipodium"/>
    <property type="evidence" value="ECO:0007669"/>
    <property type="project" value="UniProtKB-SubCell"/>
</dbReference>
<feature type="compositionally biased region" description="Pro residues" evidence="19">
    <location>
        <begin position="345"/>
        <end position="388"/>
    </location>
</feature>
<dbReference type="GO" id="GO:0007411">
    <property type="term" value="P:axon guidance"/>
    <property type="evidence" value="ECO:0007669"/>
    <property type="project" value="TreeGrafter"/>
</dbReference>
<reference evidence="22" key="1">
    <citation type="submission" date="2025-08" db="UniProtKB">
        <authorList>
            <consortium name="RefSeq"/>
        </authorList>
    </citation>
    <scope>IDENTIFICATION</scope>
</reference>
<evidence type="ECO:0000259" key="20">
    <source>
        <dbReference type="PROSITE" id="PS50229"/>
    </source>
</evidence>
<dbReference type="GeneID" id="101353308"/>
<dbReference type="GO" id="GO:0045202">
    <property type="term" value="C:synapse"/>
    <property type="evidence" value="ECO:0007669"/>
    <property type="project" value="UniProtKB-SubCell"/>
</dbReference>
<comment type="similarity">
    <text evidence="5">Belongs to the Ena/VASP family.</text>
</comment>
<sequence length="604" mass="67529">MPPVLHPQGVLLAKDREQSICQARAAVMVYDDANKKWVPAGGSTGFSRVHIYHHTGNNTFRVVGRKIQDHQVVINCAIPKGLKYNQATQTFHQWRDARQVYGLNFGSKEDANVFASAMMHALEVLNSQETAQSKVTATQDSTNLRCIFCGPTLPRQNSQLPAQVQNGPSQEELEIQRRQLQEQQRQKELERERLERERMERERLERERLERERLERERLEQEQLERERQERERQERLERERQERQERERLERLERERQERERQEQLEREQLEWERERRISNAAAPASVETPLNSVLGDSSASEPGLQAASQPAETPAQQGIVLGPPAPPPPPPLPPGPAQVSAVLPPPPGPPPPPPLPSSGPPPPPPPPPLPNQVPPPPPPPPAPPLPASGFFVGSVSEDNRPLTGLAAAIAGAKLRKVSRMEDSSFQSGGNTVGVNSASSKTETGRGNGPLPLGGSGLMEEMSALLARRRRIAEKGSTIETEQKEDKNEDSEPVTKASTSTPEPTRKPWERTNTMNGSKSPVISRRESPRKNQIVFDNRSYDSLHRPKSAPSSQPSANGVQTEGLDYDRLKQDILDEMRKELTKLKEELIDAIRQELSKSNTA</sequence>
<dbReference type="RefSeq" id="XP_023586633.1">
    <property type="nucleotide sequence ID" value="XM_023730865.1"/>
</dbReference>
<dbReference type="InterPro" id="IPR038023">
    <property type="entry name" value="VASP_sf"/>
</dbReference>
<keyword evidence="9" id="KW-0965">Cell junction</keyword>
<feature type="region of interest" description="Disordered" evidence="19">
    <location>
        <begin position="217"/>
        <end position="400"/>
    </location>
</feature>
<dbReference type="FunFam" id="1.20.5.1160:FF:000003">
    <property type="entry name" value="protein enabled homolog isoform X2"/>
    <property type="match status" value="1"/>
</dbReference>
<feature type="compositionally biased region" description="Gly residues" evidence="19">
    <location>
        <begin position="447"/>
        <end position="458"/>
    </location>
</feature>
<feature type="compositionally biased region" description="Pro residues" evidence="19">
    <location>
        <begin position="325"/>
        <end position="338"/>
    </location>
</feature>
<evidence type="ECO:0000256" key="5">
    <source>
        <dbReference type="ARBA" id="ARBA00009785"/>
    </source>
</evidence>
<dbReference type="CDD" id="cd01207">
    <property type="entry name" value="EVH1_Ena_VASP-like"/>
    <property type="match status" value="1"/>
</dbReference>
<dbReference type="Pfam" id="PF00568">
    <property type="entry name" value="WH1"/>
    <property type="match status" value="1"/>
</dbReference>
<keyword evidence="7" id="KW-0597">Phosphoprotein</keyword>
<dbReference type="InParanoid" id="A0A2Y9R4X7"/>
<dbReference type="GO" id="GO:0005829">
    <property type="term" value="C:cytosol"/>
    <property type="evidence" value="ECO:0007669"/>
    <property type="project" value="UniProtKB-ARBA"/>
</dbReference>
<feature type="compositionally biased region" description="Basic and acidic residues" evidence="19">
    <location>
        <begin position="217"/>
        <end position="279"/>
    </location>
</feature>
<feature type="compositionally biased region" description="Polar residues" evidence="19">
    <location>
        <begin position="512"/>
        <end position="522"/>
    </location>
</feature>
<keyword evidence="11" id="KW-0729">SH3-binding</keyword>
<dbReference type="FunFam" id="2.30.29.30:FF:000047">
    <property type="entry name" value="vasodilator-stimulated phosphoprotein isoform X2"/>
    <property type="match status" value="1"/>
</dbReference>
<feature type="region of interest" description="Disordered" evidence="19">
    <location>
        <begin position="419"/>
        <end position="567"/>
    </location>
</feature>
<dbReference type="InterPro" id="IPR000697">
    <property type="entry name" value="WH1/EVH1_dom"/>
</dbReference>
<dbReference type="PANTHER" id="PTHR11202">
    <property type="entry name" value="SPROUTY-RELATED, EVH1 DOMAIN-CONTAINING PROTEIN FAMILY MEMBER"/>
    <property type="match status" value="1"/>
</dbReference>
<evidence type="ECO:0000256" key="10">
    <source>
        <dbReference type="ARBA" id="ARBA00023018"/>
    </source>
</evidence>
<dbReference type="InterPro" id="IPR014885">
    <property type="entry name" value="VASP_tetra"/>
</dbReference>
<dbReference type="GO" id="GO:0005925">
    <property type="term" value="C:focal adhesion"/>
    <property type="evidence" value="ECO:0007669"/>
    <property type="project" value="UniProtKB-SubCell"/>
</dbReference>
<dbReference type="KEGG" id="tmu:101353308"/>
<evidence type="ECO:0000256" key="1">
    <source>
        <dbReference type="ARBA" id="ARBA00004245"/>
    </source>
</evidence>
<evidence type="ECO:0000256" key="6">
    <source>
        <dbReference type="ARBA" id="ARBA00022490"/>
    </source>
</evidence>
<evidence type="ECO:0000256" key="12">
    <source>
        <dbReference type="ARBA" id="ARBA00023054"/>
    </source>
</evidence>
<comment type="subcellular location">
    <subcellularLocation>
        <location evidence="2">Cell junction</location>
        <location evidence="2">Focal adhesion</location>
    </subcellularLocation>
    <subcellularLocation>
        <location evidence="3">Cell projection</location>
        <location evidence="3">Filopodium</location>
    </subcellularLocation>
    <subcellularLocation>
        <location evidence="4">Cell projection</location>
        <location evidence="4">Lamellipodium</location>
    </subcellularLocation>
    <subcellularLocation>
        <location evidence="1">Cytoplasm</location>
        <location evidence="1">Cytoskeleton</location>
    </subcellularLocation>
    <subcellularLocation>
        <location evidence="16">Synapse</location>
    </subcellularLocation>
</comment>
<dbReference type="Proteomes" id="UP000248480">
    <property type="component" value="Unplaced"/>
</dbReference>
<dbReference type="GO" id="GO:0005856">
    <property type="term" value="C:cytoskeleton"/>
    <property type="evidence" value="ECO:0007669"/>
    <property type="project" value="UniProtKB-SubCell"/>
</dbReference>
<organism evidence="21 22">
    <name type="scientific">Trichechus manatus latirostris</name>
    <name type="common">Florida manatee</name>
    <dbReference type="NCBI Taxonomy" id="127582"/>
    <lineage>
        <taxon>Eukaryota</taxon>
        <taxon>Metazoa</taxon>
        <taxon>Chordata</taxon>
        <taxon>Craniata</taxon>
        <taxon>Vertebrata</taxon>
        <taxon>Euteleostomi</taxon>
        <taxon>Mammalia</taxon>
        <taxon>Eutheria</taxon>
        <taxon>Afrotheria</taxon>
        <taxon>Sirenia</taxon>
        <taxon>Trichechidae</taxon>
        <taxon>Trichechus</taxon>
    </lineage>
</organism>
<feature type="compositionally biased region" description="Polar residues" evidence="19">
    <location>
        <begin position="290"/>
        <end position="318"/>
    </location>
</feature>
<keyword evidence="14" id="KW-0206">Cytoskeleton</keyword>
<name>A0A2Y9R4X7_TRIMA</name>
<evidence type="ECO:0000256" key="8">
    <source>
        <dbReference type="ARBA" id="ARBA00022737"/>
    </source>
</evidence>
<keyword evidence="10" id="KW-0770">Synapse</keyword>
<dbReference type="GO" id="GO:0030175">
    <property type="term" value="C:filopodium"/>
    <property type="evidence" value="ECO:0007669"/>
    <property type="project" value="UniProtKB-SubCell"/>
</dbReference>
<evidence type="ECO:0000256" key="14">
    <source>
        <dbReference type="ARBA" id="ARBA00023212"/>
    </source>
</evidence>
<feature type="compositionally biased region" description="Polar residues" evidence="19">
    <location>
        <begin position="551"/>
        <end position="562"/>
    </location>
</feature>
<proteinExistence type="inferred from homology"/>
<evidence type="ECO:0000256" key="18">
    <source>
        <dbReference type="ARBA" id="ARBA00072571"/>
    </source>
</evidence>
<evidence type="ECO:0000256" key="11">
    <source>
        <dbReference type="ARBA" id="ARBA00023036"/>
    </source>
</evidence>
<evidence type="ECO:0000256" key="9">
    <source>
        <dbReference type="ARBA" id="ARBA00022949"/>
    </source>
</evidence>
<dbReference type="PROSITE" id="PS50229">
    <property type="entry name" value="WH1"/>
    <property type="match status" value="1"/>
</dbReference>
<evidence type="ECO:0000256" key="17">
    <source>
        <dbReference type="ARBA" id="ARBA00056269"/>
    </source>
</evidence>
<keyword evidence="21" id="KW-1185">Reference proteome</keyword>
<keyword evidence="6" id="KW-0963">Cytoplasm</keyword>
<dbReference type="AlphaFoldDB" id="A0A2Y9R4X7"/>
<dbReference type="GO" id="GO:0003779">
    <property type="term" value="F:actin binding"/>
    <property type="evidence" value="ECO:0007669"/>
    <property type="project" value="UniProtKB-KW"/>
</dbReference>
<protein>
    <recommendedName>
        <fullName evidence="18">Protein enabled homolog</fullName>
    </recommendedName>
</protein>
<dbReference type="GO" id="GO:0017124">
    <property type="term" value="F:SH3 domain binding"/>
    <property type="evidence" value="ECO:0007669"/>
    <property type="project" value="UniProtKB-KW"/>
</dbReference>
<evidence type="ECO:0000256" key="16">
    <source>
        <dbReference type="ARBA" id="ARBA00034103"/>
    </source>
</evidence>
<feature type="region of interest" description="Disordered" evidence="19">
    <location>
        <begin position="156"/>
        <end position="179"/>
    </location>
</feature>
<dbReference type="Pfam" id="PF08776">
    <property type="entry name" value="VASP_tetra"/>
    <property type="match status" value="1"/>
</dbReference>
<dbReference type="SUPFAM" id="SSF118370">
    <property type="entry name" value="Vasodilator-stimulated phosphoprotein, VASP, tetramerisation domain"/>
    <property type="match status" value="1"/>
</dbReference>
<keyword evidence="12" id="KW-0175">Coiled coil</keyword>
<dbReference type="SMART" id="SM00461">
    <property type="entry name" value="WH1"/>
    <property type="match status" value="1"/>
</dbReference>
<dbReference type="Gene3D" id="2.30.29.30">
    <property type="entry name" value="Pleckstrin-homology domain (PH domain)/Phosphotyrosine-binding domain (PTB)"/>
    <property type="match status" value="1"/>
</dbReference>
<dbReference type="FunCoup" id="A0A2Y9R4X7">
    <property type="interactions" value="809"/>
</dbReference>
<dbReference type="InterPro" id="IPR011993">
    <property type="entry name" value="PH-like_dom_sf"/>
</dbReference>
<feature type="compositionally biased region" description="Polar residues" evidence="19">
    <location>
        <begin position="425"/>
        <end position="443"/>
    </location>
</feature>
<dbReference type="GO" id="GO:0005522">
    <property type="term" value="F:profilin binding"/>
    <property type="evidence" value="ECO:0007669"/>
    <property type="project" value="TreeGrafter"/>
</dbReference>
<keyword evidence="15" id="KW-0966">Cell projection</keyword>
<dbReference type="CDD" id="cd22185">
    <property type="entry name" value="WH2_hVASP-like"/>
    <property type="match status" value="1"/>
</dbReference>
<evidence type="ECO:0000256" key="3">
    <source>
        <dbReference type="ARBA" id="ARBA00004486"/>
    </source>
</evidence>
<dbReference type="PRINTS" id="PR01217">
    <property type="entry name" value="PRICHEXTENSN"/>
</dbReference>
<evidence type="ECO:0000256" key="19">
    <source>
        <dbReference type="SAM" id="MobiDB-lite"/>
    </source>
</evidence>
<gene>
    <name evidence="22" type="primary">ENAH</name>
</gene>
<dbReference type="Gene3D" id="1.20.5.1160">
    <property type="entry name" value="Vasodilator-stimulated phosphoprotein"/>
    <property type="match status" value="1"/>
</dbReference>
<evidence type="ECO:0000256" key="2">
    <source>
        <dbReference type="ARBA" id="ARBA00004246"/>
    </source>
</evidence>
<dbReference type="SUPFAM" id="SSF50729">
    <property type="entry name" value="PH domain-like"/>
    <property type="match status" value="1"/>
</dbReference>
<accession>A0A2Y9R4X7</accession>
<keyword evidence="8" id="KW-0677">Repeat</keyword>
<evidence type="ECO:0000313" key="21">
    <source>
        <dbReference type="Proteomes" id="UP000248480"/>
    </source>
</evidence>
<evidence type="ECO:0000256" key="4">
    <source>
        <dbReference type="ARBA" id="ARBA00004510"/>
    </source>
</evidence>
<dbReference type="STRING" id="127582.A0A2Y9R4X7"/>
<dbReference type="GO" id="GO:0008154">
    <property type="term" value="P:actin polymerization or depolymerization"/>
    <property type="evidence" value="ECO:0007669"/>
    <property type="project" value="TreeGrafter"/>
</dbReference>
<evidence type="ECO:0000313" key="22">
    <source>
        <dbReference type="RefSeq" id="XP_023586633.1"/>
    </source>
</evidence>
<evidence type="ECO:0000256" key="7">
    <source>
        <dbReference type="ARBA" id="ARBA00022553"/>
    </source>
</evidence>
<comment type="function">
    <text evidence="17">Ena/VASP proteins are actin-associated proteins involved in a range of processes dependent on cytoskeleton remodeling and cell polarity such as axon guidance and lamellipodial and filopodial dynamics in migrating cells. ENAH induces the formation of F-actin rich outgrowths in fibroblasts. Acts synergistically with BAIAP2-alpha and downstream of NTN1 to promote filipodia formation.</text>
</comment>
<feature type="domain" description="WH1" evidence="20">
    <location>
        <begin position="12"/>
        <end position="125"/>
    </location>
</feature>